<evidence type="ECO:0000256" key="14">
    <source>
        <dbReference type="HAMAP-Rule" id="MF_01006"/>
    </source>
</evidence>
<dbReference type="GO" id="GO:0005886">
    <property type="term" value="C:plasma membrane"/>
    <property type="evidence" value="ECO:0007669"/>
    <property type="project" value="UniProtKB-SubCell"/>
</dbReference>
<comment type="function">
    <text evidence="14">Catalyzes the dephosphorylation of undecaprenyl diphosphate (UPP). Confers resistance to bacitracin.</text>
</comment>
<proteinExistence type="inferred from homology"/>
<comment type="miscellaneous">
    <text evidence="14">Bacitracin is thought to be involved in the inhibition of peptidoglycan synthesis by sequestering undecaprenyl diphosphate, thereby reducing the pool of lipid carrier available.</text>
</comment>
<evidence type="ECO:0000313" key="16">
    <source>
        <dbReference type="Proteomes" id="UP000234881"/>
    </source>
</evidence>
<dbReference type="InterPro" id="IPR003824">
    <property type="entry name" value="UppP"/>
</dbReference>
<organism evidence="15 16">
    <name type="scientific">Cohaesibacter celericrescens</name>
    <dbReference type="NCBI Taxonomy" id="2067669"/>
    <lineage>
        <taxon>Bacteria</taxon>
        <taxon>Pseudomonadati</taxon>
        <taxon>Pseudomonadota</taxon>
        <taxon>Alphaproteobacteria</taxon>
        <taxon>Hyphomicrobiales</taxon>
        <taxon>Cohaesibacteraceae</taxon>
    </lineage>
</organism>
<evidence type="ECO:0000256" key="13">
    <source>
        <dbReference type="ARBA" id="ARBA00047594"/>
    </source>
</evidence>
<keyword evidence="5 14" id="KW-1003">Cell membrane</keyword>
<evidence type="ECO:0000256" key="9">
    <source>
        <dbReference type="ARBA" id="ARBA00023136"/>
    </source>
</evidence>
<dbReference type="GO" id="GO:0009252">
    <property type="term" value="P:peptidoglycan biosynthetic process"/>
    <property type="evidence" value="ECO:0007669"/>
    <property type="project" value="UniProtKB-KW"/>
</dbReference>
<comment type="similarity">
    <text evidence="2 14">Belongs to the UppP family.</text>
</comment>
<keyword evidence="16" id="KW-1185">Reference proteome</keyword>
<dbReference type="OrthoDB" id="9808289at2"/>
<keyword evidence="14" id="KW-0573">Peptidoglycan synthesis</keyword>
<accession>A0A2N5XTD3</accession>
<evidence type="ECO:0000256" key="11">
    <source>
        <dbReference type="ARBA" id="ARBA00032707"/>
    </source>
</evidence>
<sequence length="274" mass="29591">MPIEQIIVIAIIQGITEFLPISSSGHLAIISDITGWADQGLAMDVMVHVGSLFAIITYFWRDVLGLVQGVFALLRGRLTDHGRLAIYIVLATIPAVIFGLFLKKMGYIDALRADDVLKLQVIGWTAIVYGTLLYIADRISPNLKSMEDMKLPPALIIGLAQMLALIPGTSRSGITMTAARFLGFSRPEAARFSFLLGMPAIAGAGLLTVKEAIDTGTTISSDIWLAAGISFLASFAAIAFLMALVKRMSFLPFAIYRFALGLFLLSIAYGFVTL</sequence>
<dbReference type="EC" id="3.6.1.27" evidence="3 14"/>
<evidence type="ECO:0000256" key="8">
    <source>
        <dbReference type="ARBA" id="ARBA00022989"/>
    </source>
</evidence>
<dbReference type="AlphaFoldDB" id="A0A2N5XTD3"/>
<feature type="transmembrane region" description="Helical" evidence="14">
    <location>
        <begin position="254"/>
        <end position="272"/>
    </location>
</feature>
<dbReference type="EMBL" id="PKUQ01000015">
    <property type="protein sequence ID" value="PLW77764.1"/>
    <property type="molecule type" value="Genomic_DNA"/>
</dbReference>
<feature type="transmembrane region" description="Helical" evidence="14">
    <location>
        <begin position="84"/>
        <end position="103"/>
    </location>
</feature>
<keyword evidence="8 14" id="KW-1133">Transmembrane helix</keyword>
<dbReference type="GO" id="GO:0071555">
    <property type="term" value="P:cell wall organization"/>
    <property type="evidence" value="ECO:0007669"/>
    <property type="project" value="UniProtKB-KW"/>
</dbReference>
<keyword evidence="14" id="KW-0961">Cell wall biogenesis/degradation</keyword>
<feature type="transmembrane region" description="Helical" evidence="14">
    <location>
        <begin position="223"/>
        <end position="245"/>
    </location>
</feature>
<evidence type="ECO:0000256" key="1">
    <source>
        <dbReference type="ARBA" id="ARBA00004651"/>
    </source>
</evidence>
<dbReference type="GO" id="GO:0050380">
    <property type="term" value="F:undecaprenyl-diphosphatase activity"/>
    <property type="evidence" value="ECO:0007669"/>
    <property type="project" value="UniProtKB-UniRule"/>
</dbReference>
<protein>
    <recommendedName>
        <fullName evidence="4 14">Undecaprenyl-diphosphatase</fullName>
        <ecNumber evidence="3 14">3.6.1.27</ecNumber>
    </recommendedName>
    <alternativeName>
        <fullName evidence="12 14">Bacitracin resistance protein</fullName>
    </alternativeName>
    <alternativeName>
        <fullName evidence="11 14">Undecaprenyl pyrophosphate phosphatase</fullName>
    </alternativeName>
</protein>
<gene>
    <name evidence="14" type="primary">uppP</name>
    <name evidence="15" type="ORF">C0081_07730</name>
</gene>
<feature type="transmembrane region" description="Helical" evidence="14">
    <location>
        <begin position="41"/>
        <end position="60"/>
    </location>
</feature>
<evidence type="ECO:0000256" key="12">
    <source>
        <dbReference type="ARBA" id="ARBA00032932"/>
    </source>
</evidence>
<evidence type="ECO:0000256" key="3">
    <source>
        <dbReference type="ARBA" id="ARBA00012374"/>
    </source>
</evidence>
<reference evidence="15 16" key="1">
    <citation type="submission" date="2018-01" db="EMBL/GenBank/DDBJ databases">
        <title>The draft genome sequence of Cohaesibacter sp. H1304.</title>
        <authorList>
            <person name="Wang N.-N."/>
            <person name="Du Z.-J."/>
        </authorList>
    </citation>
    <scope>NUCLEOTIDE SEQUENCE [LARGE SCALE GENOMIC DNA]</scope>
    <source>
        <strain evidence="15 16">H1304</strain>
    </source>
</reference>
<dbReference type="Proteomes" id="UP000234881">
    <property type="component" value="Unassembled WGS sequence"/>
</dbReference>
<comment type="caution">
    <text evidence="15">The sequence shown here is derived from an EMBL/GenBank/DDBJ whole genome shotgun (WGS) entry which is preliminary data.</text>
</comment>
<dbReference type="PANTHER" id="PTHR30622">
    <property type="entry name" value="UNDECAPRENYL-DIPHOSPHATASE"/>
    <property type="match status" value="1"/>
</dbReference>
<evidence type="ECO:0000256" key="4">
    <source>
        <dbReference type="ARBA" id="ARBA00021581"/>
    </source>
</evidence>
<evidence type="ECO:0000256" key="10">
    <source>
        <dbReference type="ARBA" id="ARBA00023251"/>
    </source>
</evidence>
<evidence type="ECO:0000313" key="15">
    <source>
        <dbReference type="EMBL" id="PLW77764.1"/>
    </source>
</evidence>
<feature type="transmembrane region" description="Helical" evidence="14">
    <location>
        <begin position="115"/>
        <end position="136"/>
    </location>
</feature>
<keyword evidence="10 14" id="KW-0046">Antibiotic resistance</keyword>
<comment type="catalytic activity">
    <reaction evidence="13 14">
        <text>di-trans,octa-cis-undecaprenyl diphosphate + H2O = di-trans,octa-cis-undecaprenyl phosphate + phosphate + H(+)</text>
        <dbReference type="Rhea" id="RHEA:28094"/>
        <dbReference type="ChEBI" id="CHEBI:15377"/>
        <dbReference type="ChEBI" id="CHEBI:15378"/>
        <dbReference type="ChEBI" id="CHEBI:43474"/>
        <dbReference type="ChEBI" id="CHEBI:58405"/>
        <dbReference type="ChEBI" id="CHEBI:60392"/>
        <dbReference type="EC" id="3.6.1.27"/>
    </reaction>
</comment>
<dbReference type="NCBIfam" id="NF001393">
    <property type="entry name" value="PRK00281.2-4"/>
    <property type="match status" value="1"/>
</dbReference>
<evidence type="ECO:0000256" key="6">
    <source>
        <dbReference type="ARBA" id="ARBA00022692"/>
    </source>
</evidence>
<dbReference type="GO" id="GO:0046677">
    <property type="term" value="P:response to antibiotic"/>
    <property type="evidence" value="ECO:0007669"/>
    <property type="project" value="UniProtKB-UniRule"/>
</dbReference>
<dbReference type="Pfam" id="PF02673">
    <property type="entry name" value="BacA"/>
    <property type="match status" value="1"/>
</dbReference>
<comment type="subcellular location">
    <subcellularLocation>
        <location evidence="1 14">Cell membrane</location>
        <topology evidence="1 14">Multi-pass membrane protein</topology>
    </subcellularLocation>
</comment>
<keyword evidence="9 14" id="KW-0472">Membrane</keyword>
<evidence type="ECO:0000256" key="7">
    <source>
        <dbReference type="ARBA" id="ARBA00022801"/>
    </source>
</evidence>
<evidence type="ECO:0000256" key="5">
    <source>
        <dbReference type="ARBA" id="ARBA00022475"/>
    </source>
</evidence>
<keyword evidence="6 14" id="KW-0812">Transmembrane</keyword>
<dbReference type="GO" id="GO:0008360">
    <property type="term" value="P:regulation of cell shape"/>
    <property type="evidence" value="ECO:0007669"/>
    <property type="project" value="UniProtKB-KW"/>
</dbReference>
<feature type="transmembrane region" description="Helical" evidence="14">
    <location>
        <begin position="6"/>
        <end position="29"/>
    </location>
</feature>
<name>A0A2N5XTD3_9HYPH</name>
<dbReference type="PANTHER" id="PTHR30622:SF4">
    <property type="entry name" value="UNDECAPRENYL-DIPHOSPHATASE"/>
    <property type="match status" value="1"/>
</dbReference>
<evidence type="ECO:0000256" key="2">
    <source>
        <dbReference type="ARBA" id="ARBA00010621"/>
    </source>
</evidence>
<feature type="transmembrane region" description="Helical" evidence="14">
    <location>
        <begin position="189"/>
        <end position="208"/>
    </location>
</feature>
<keyword evidence="7 14" id="KW-0378">Hydrolase</keyword>
<dbReference type="RefSeq" id="WP_101533248.1">
    <property type="nucleotide sequence ID" value="NZ_JBFHIU010000025.1"/>
</dbReference>
<keyword evidence="14" id="KW-0133">Cell shape</keyword>
<dbReference type="HAMAP" id="MF_01006">
    <property type="entry name" value="Undec_diphosphatase"/>
    <property type="match status" value="1"/>
</dbReference>